<dbReference type="PROSITE" id="PS51257">
    <property type="entry name" value="PROKAR_LIPOPROTEIN"/>
    <property type="match status" value="1"/>
</dbReference>
<feature type="compositionally biased region" description="Polar residues" evidence="1">
    <location>
        <begin position="29"/>
        <end position="45"/>
    </location>
</feature>
<feature type="chain" id="PRO_5002413301" description="Lipoprotein" evidence="2">
    <location>
        <begin position="26"/>
        <end position="82"/>
    </location>
</feature>
<dbReference type="Proteomes" id="UP000033109">
    <property type="component" value="Chromosome"/>
</dbReference>
<dbReference type="RefSeq" id="WP_046310443.1">
    <property type="nucleotide sequence ID" value="NZ_CBCSCY010000005.1"/>
</dbReference>
<protein>
    <recommendedName>
        <fullName evidence="5">Lipoprotein</fullName>
    </recommendedName>
</protein>
<sequence length="82" mass="8284">MKIKLIKSITSAVFAGSLLLLTSCGGNNGSMPPESTTGDTNETGVQGSGDLPGTGDDETHVNDALAGEDTTGIKQDTSNTNQ</sequence>
<dbReference type="AlphaFoldDB" id="A0A0E3UX78"/>
<keyword evidence="4" id="KW-1185">Reference proteome</keyword>
<evidence type="ECO:0000313" key="4">
    <source>
        <dbReference type="Proteomes" id="UP000033109"/>
    </source>
</evidence>
<feature type="region of interest" description="Disordered" evidence="1">
    <location>
        <begin position="25"/>
        <end position="82"/>
    </location>
</feature>
<feature type="signal peptide" evidence="2">
    <location>
        <begin position="1"/>
        <end position="25"/>
    </location>
</feature>
<proteinExistence type="predicted"/>
<dbReference type="PATRIC" id="fig|400092.3.peg.2155"/>
<reference evidence="3 4" key="1">
    <citation type="journal article" date="2015" name="Sci. Rep.">
        <title>Unraveling adaptation of Pontibacter korlensis to radiation and infertility in desert through complete genome and comparative transcriptomic analysis.</title>
        <authorList>
            <person name="Dai J."/>
            <person name="Dai W."/>
            <person name="Qiu C."/>
            <person name="Yang Z."/>
            <person name="Zhang Y."/>
            <person name="Zhou M."/>
            <person name="Zhang L."/>
            <person name="Fang C."/>
            <person name="Gao Q."/>
            <person name="Yang Q."/>
            <person name="Li X."/>
            <person name="Wang Z."/>
            <person name="Wang Z."/>
            <person name="Jia Z."/>
            <person name="Chen X."/>
        </authorList>
    </citation>
    <scope>NUCLEOTIDE SEQUENCE [LARGE SCALE GENOMIC DNA]</scope>
    <source>
        <strain evidence="3 4">X14-1T</strain>
    </source>
</reference>
<keyword evidence="2" id="KW-0732">Signal</keyword>
<evidence type="ECO:0000313" key="3">
    <source>
        <dbReference type="EMBL" id="AKD03366.1"/>
    </source>
</evidence>
<dbReference type="EMBL" id="CP009621">
    <property type="protein sequence ID" value="AKD03366.1"/>
    <property type="molecule type" value="Genomic_DNA"/>
</dbReference>
<name>A0A0E3UX78_9BACT</name>
<accession>A0A0E3UX78</accession>
<dbReference type="KEGG" id="pko:PKOR_09825"/>
<evidence type="ECO:0000256" key="2">
    <source>
        <dbReference type="SAM" id="SignalP"/>
    </source>
</evidence>
<gene>
    <name evidence="3" type="ORF">PKOR_09825</name>
</gene>
<evidence type="ECO:0008006" key="5">
    <source>
        <dbReference type="Google" id="ProtNLM"/>
    </source>
</evidence>
<feature type="compositionally biased region" description="Polar residues" evidence="1">
    <location>
        <begin position="72"/>
        <end position="82"/>
    </location>
</feature>
<dbReference type="HOGENOM" id="CLU_2555405_0_0_10"/>
<dbReference type="OrthoDB" id="853664at2"/>
<evidence type="ECO:0000256" key="1">
    <source>
        <dbReference type="SAM" id="MobiDB-lite"/>
    </source>
</evidence>
<dbReference type="STRING" id="400092.PKOR_09825"/>
<organism evidence="3 4">
    <name type="scientific">Pontibacter korlensis</name>
    <dbReference type="NCBI Taxonomy" id="400092"/>
    <lineage>
        <taxon>Bacteria</taxon>
        <taxon>Pseudomonadati</taxon>
        <taxon>Bacteroidota</taxon>
        <taxon>Cytophagia</taxon>
        <taxon>Cytophagales</taxon>
        <taxon>Hymenobacteraceae</taxon>
        <taxon>Pontibacter</taxon>
    </lineage>
</organism>